<dbReference type="EMBL" id="JBHLWI010000038">
    <property type="protein sequence ID" value="MFC0263779.1"/>
    <property type="molecule type" value="Genomic_DNA"/>
</dbReference>
<keyword evidence="1" id="KW-1133">Transmembrane helix</keyword>
<feature type="transmembrane region" description="Helical" evidence="1">
    <location>
        <begin position="229"/>
        <end position="252"/>
    </location>
</feature>
<comment type="caution">
    <text evidence="3">The sequence shown here is derived from an EMBL/GenBank/DDBJ whole genome shotgun (WGS) entry which is preliminary data.</text>
</comment>
<dbReference type="InterPro" id="IPR018402">
    <property type="entry name" value="Mal/Na_symporter_MadM_N"/>
</dbReference>
<evidence type="ECO:0000313" key="3">
    <source>
        <dbReference type="EMBL" id="MFC0263779.1"/>
    </source>
</evidence>
<feature type="transmembrane region" description="Helical" evidence="1">
    <location>
        <begin position="197"/>
        <end position="217"/>
    </location>
</feature>
<sequence>MEILISIIDKNGLIFGFLVIGLITLFSDLFSKKILNSRIPGSAIAIFLGLVLGYLGGFFSGGEKGLADLQLFKGIGFLGGAMFRDFAIVATAMGASFYLVKRAGMLGMISLLLGIFLFFFIGVLLAYIWGYRDAASLCTIGAGACTYIVGPVTGAAVGASSDVIALSIAAGVVKTIVVTIFTPIAAKKIGLHSPESAMAYGGLMGTSSGVAAGLAATDPKLVPYGAVTATFYTGVGCLLCPSFFFLLLSLFFPN</sequence>
<feature type="transmembrane region" description="Helical" evidence="1">
    <location>
        <begin position="12"/>
        <end position="30"/>
    </location>
</feature>
<dbReference type="Pfam" id="PF03818">
    <property type="entry name" value="MadM"/>
    <property type="match status" value="1"/>
</dbReference>
<evidence type="ECO:0000256" key="1">
    <source>
        <dbReference type="SAM" id="Phobius"/>
    </source>
</evidence>
<dbReference type="NCBIfam" id="TIGR00808">
    <property type="entry name" value="malonate_madM"/>
    <property type="match status" value="1"/>
</dbReference>
<name>A0ABV6FV76_9BACT</name>
<dbReference type="RefSeq" id="WP_382388282.1">
    <property type="nucleotide sequence ID" value="NZ_JBHLWI010000038.1"/>
</dbReference>
<reference evidence="3 4" key="1">
    <citation type="submission" date="2024-09" db="EMBL/GenBank/DDBJ databases">
        <authorList>
            <person name="Sun Q."/>
            <person name="Mori K."/>
        </authorList>
    </citation>
    <scope>NUCLEOTIDE SEQUENCE [LARGE SCALE GENOMIC DNA]</scope>
    <source>
        <strain evidence="3 4">CCM 7650</strain>
    </source>
</reference>
<evidence type="ECO:0000259" key="2">
    <source>
        <dbReference type="Pfam" id="PF03818"/>
    </source>
</evidence>
<protein>
    <submittedName>
        <fullName evidence="3">Malonate transporter subunit MadM</fullName>
    </submittedName>
</protein>
<feature type="transmembrane region" description="Helical" evidence="1">
    <location>
        <begin position="134"/>
        <end position="157"/>
    </location>
</feature>
<dbReference type="Proteomes" id="UP001589797">
    <property type="component" value="Unassembled WGS sequence"/>
</dbReference>
<keyword evidence="1" id="KW-0812">Transmembrane</keyword>
<proteinExistence type="predicted"/>
<feature type="transmembrane region" description="Helical" evidence="1">
    <location>
        <begin position="74"/>
        <end position="99"/>
    </location>
</feature>
<feature type="domain" description="Malonate/sodium symporter MadM subunit N-terminal" evidence="2">
    <location>
        <begin position="5"/>
        <end position="251"/>
    </location>
</feature>
<organism evidence="3 4">
    <name type="scientific">Fontibacter flavus</name>
    <dbReference type="NCBI Taxonomy" id="654838"/>
    <lineage>
        <taxon>Bacteria</taxon>
        <taxon>Pseudomonadati</taxon>
        <taxon>Bacteroidota</taxon>
        <taxon>Cytophagia</taxon>
        <taxon>Cytophagales</taxon>
        <taxon>Cyclobacteriaceae</taxon>
        <taxon>Fontibacter</taxon>
    </lineage>
</organism>
<gene>
    <name evidence="3" type="primary">madM</name>
    <name evidence="3" type="ORF">ACFFIP_13885</name>
</gene>
<keyword evidence="1" id="KW-0472">Membrane</keyword>
<keyword evidence="4" id="KW-1185">Reference proteome</keyword>
<feature type="transmembrane region" description="Helical" evidence="1">
    <location>
        <begin position="105"/>
        <end position="127"/>
    </location>
</feature>
<evidence type="ECO:0000313" key="4">
    <source>
        <dbReference type="Proteomes" id="UP001589797"/>
    </source>
</evidence>
<feature type="transmembrane region" description="Helical" evidence="1">
    <location>
        <begin position="42"/>
        <end position="62"/>
    </location>
</feature>
<feature type="transmembrane region" description="Helical" evidence="1">
    <location>
        <begin position="163"/>
        <end position="185"/>
    </location>
</feature>
<accession>A0ABV6FV76</accession>
<dbReference type="InterPro" id="IPR004691">
    <property type="entry name" value="Mal/Na_symporter_MadM"/>
</dbReference>